<dbReference type="AlphaFoldDB" id="A0A8S1D9N5"/>
<dbReference type="OrthoDB" id="6420920at2759"/>
<gene>
    <name evidence="1" type="ORF">CLODIP_2_CD04125</name>
</gene>
<dbReference type="EMBL" id="CADEPI010000185">
    <property type="protein sequence ID" value="CAB3379394.1"/>
    <property type="molecule type" value="Genomic_DNA"/>
</dbReference>
<proteinExistence type="predicted"/>
<dbReference type="Proteomes" id="UP000494165">
    <property type="component" value="Unassembled WGS sequence"/>
</dbReference>
<evidence type="ECO:0000313" key="2">
    <source>
        <dbReference type="Proteomes" id="UP000494165"/>
    </source>
</evidence>
<evidence type="ECO:0000313" key="1">
    <source>
        <dbReference type="EMBL" id="CAB3379394.1"/>
    </source>
</evidence>
<reference evidence="1 2" key="1">
    <citation type="submission" date="2020-04" db="EMBL/GenBank/DDBJ databases">
        <authorList>
            <person name="Alioto T."/>
            <person name="Alioto T."/>
            <person name="Gomez Garrido J."/>
        </authorList>
    </citation>
    <scope>NUCLEOTIDE SEQUENCE [LARGE SCALE GENOMIC DNA]</scope>
</reference>
<protein>
    <submittedName>
        <fullName evidence="1">Uncharacterized protein</fullName>
    </submittedName>
</protein>
<name>A0A8S1D9N5_9INSE</name>
<accession>A0A8S1D9N5</accession>
<sequence length="78" mass="8659">MDARKKFPGAPRAGLTLMDGFRKASHETTTLASEFSNPPLEAVAMQRQTSAARFAPGRLRGERRTRLEGEFCARHLIS</sequence>
<organism evidence="1 2">
    <name type="scientific">Cloeon dipterum</name>
    <dbReference type="NCBI Taxonomy" id="197152"/>
    <lineage>
        <taxon>Eukaryota</taxon>
        <taxon>Metazoa</taxon>
        <taxon>Ecdysozoa</taxon>
        <taxon>Arthropoda</taxon>
        <taxon>Hexapoda</taxon>
        <taxon>Insecta</taxon>
        <taxon>Pterygota</taxon>
        <taxon>Palaeoptera</taxon>
        <taxon>Ephemeroptera</taxon>
        <taxon>Pisciforma</taxon>
        <taxon>Baetidae</taxon>
        <taxon>Cloeon</taxon>
    </lineage>
</organism>
<keyword evidence="2" id="KW-1185">Reference proteome</keyword>
<comment type="caution">
    <text evidence="1">The sequence shown here is derived from an EMBL/GenBank/DDBJ whole genome shotgun (WGS) entry which is preliminary data.</text>
</comment>